<dbReference type="CDD" id="cd00198">
    <property type="entry name" value="vWFA"/>
    <property type="match status" value="1"/>
</dbReference>
<dbReference type="PROSITE" id="PS50234">
    <property type="entry name" value="VWFA"/>
    <property type="match status" value="1"/>
</dbReference>
<dbReference type="RefSeq" id="XP_024736414.1">
    <property type="nucleotide sequence ID" value="XM_024883124.1"/>
</dbReference>
<name>A0A2J6T904_9HELO</name>
<proteinExistence type="predicted"/>
<dbReference type="SUPFAM" id="SSF53300">
    <property type="entry name" value="vWA-like"/>
    <property type="match status" value="1"/>
</dbReference>
<protein>
    <submittedName>
        <fullName evidence="4">VWA-like protein</fullName>
    </submittedName>
</protein>
<dbReference type="Gene3D" id="3.40.50.410">
    <property type="entry name" value="von Willebrand factor, type A domain"/>
    <property type="match status" value="1"/>
</dbReference>
<evidence type="ECO:0000256" key="2">
    <source>
        <dbReference type="SAM" id="SignalP"/>
    </source>
</evidence>
<accession>A0A2J6T904</accession>
<dbReference type="GeneID" id="36591201"/>
<feature type="chain" id="PRO_5014433288" evidence="2">
    <location>
        <begin position="18"/>
        <end position="594"/>
    </location>
</feature>
<feature type="domain" description="VWFA" evidence="3">
    <location>
        <begin position="43"/>
        <end position="226"/>
    </location>
</feature>
<feature type="signal peptide" evidence="2">
    <location>
        <begin position="1"/>
        <end position="17"/>
    </location>
</feature>
<dbReference type="EMBL" id="KZ613813">
    <property type="protein sequence ID" value="PMD59510.1"/>
    <property type="molecule type" value="Genomic_DNA"/>
</dbReference>
<keyword evidence="2" id="KW-0732">Signal</keyword>
<feature type="compositionally biased region" description="Basic residues" evidence="1">
    <location>
        <begin position="471"/>
        <end position="493"/>
    </location>
</feature>
<feature type="compositionally biased region" description="Low complexity" evidence="1">
    <location>
        <begin position="445"/>
        <end position="468"/>
    </location>
</feature>
<gene>
    <name evidence="4" type="ORF">K444DRAFT_629926</name>
</gene>
<organism evidence="4 5">
    <name type="scientific">Hyaloscypha bicolor E</name>
    <dbReference type="NCBI Taxonomy" id="1095630"/>
    <lineage>
        <taxon>Eukaryota</taxon>
        <taxon>Fungi</taxon>
        <taxon>Dikarya</taxon>
        <taxon>Ascomycota</taxon>
        <taxon>Pezizomycotina</taxon>
        <taxon>Leotiomycetes</taxon>
        <taxon>Helotiales</taxon>
        <taxon>Hyaloscyphaceae</taxon>
        <taxon>Hyaloscypha</taxon>
        <taxon>Hyaloscypha bicolor</taxon>
    </lineage>
</organism>
<dbReference type="AlphaFoldDB" id="A0A2J6T904"/>
<evidence type="ECO:0000259" key="3">
    <source>
        <dbReference type="PROSITE" id="PS50234"/>
    </source>
</evidence>
<dbReference type="Proteomes" id="UP000235371">
    <property type="component" value="Unassembled WGS sequence"/>
</dbReference>
<dbReference type="InParanoid" id="A0A2J6T904"/>
<dbReference type="OrthoDB" id="301415at2759"/>
<keyword evidence="5" id="KW-1185">Reference proteome</keyword>
<feature type="region of interest" description="Disordered" evidence="1">
    <location>
        <begin position="445"/>
        <end position="496"/>
    </location>
</feature>
<reference evidence="4 5" key="1">
    <citation type="submission" date="2016-04" db="EMBL/GenBank/DDBJ databases">
        <title>A degradative enzymes factory behind the ericoid mycorrhizal symbiosis.</title>
        <authorList>
            <consortium name="DOE Joint Genome Institute"/>
            <person name="Martino E."/>
            <person name="Morin E."/>
            <person name="Grelet G."/>
            <person name="Kuo A."/>
            <person name="Kohler A."/>
            <person name="Daghino S."/>
            <person name="Barry K."/>
            <person name="Choi C."/>
            <person name="Cichocki N."/>
            <person name="Clum A."/>
            <person name="Copeland A."/>
            <person name="Hainaut M."/>
            <person name="Haridas S."/>
            <person name="Labutti K."/>
            <person name="Lindquist E."/>
            <person name="Lipzen A."/>
            <person name="Khouja H.-R."/>
            <person name="Murat C."/>
            <person name="Ohm R."/>
            <person name="Olson A."/>
            <person name="Spatafora J."/>
            <person name="Veneault-Fourrey C."/>
            <person name="Henrissat B."/>
            <person name="Grigoriev I."/>
            <person name="Martin F."/>
            <person name="Perotto S."/>
        </authorList>
    </citation>
    <scope>NUCLEOTIDE SEQUENCE [LARGE SCALE GENOMIC DNA]</scope>
    <source>
        <strain evidence="4 5">E</strain>
    </source>
</reference>
<evidence type="ECO:0000313" key="5">
    <source>
        <dbReference type="Proteomes" id="UP000235371"/>
    </source>
</evidence>
<dbReference type="Pfam" id="PF00092">
    <property type="entry name" value="VWA"/>
    <property type="match status" value="1"/>
</dbReference>
<evidence type="ECO:0000313" key="4">
    <source>
        <dbReference type="EMBL" id="PMD59510.1"/>
    </source>
</evidence>
<dbReference type="SMART" id="SM00327">
    <property type="entry name" value="VWA"/>
    <property type="match status" value="1"/>
</dbReference>
<dbReference type="STRING" id="1095630.A0A2J6T904"/>
<sequence length="594" mass="62235">MPSFALVFLLFVSSVYGAVLSPRASAAQVCVGLSVKSNNGDRKVALVIDSSGSMLETDPDNLRLAAGRALNDWLITKAEATGGKKSDLVTVIDFDDTATLDYPLGDPAGANSSFSKIDSSGGTFIAGGVQMGIEQLTSPGSGSTSGRSSIIVFTDGVDYDTLTLVEAINEASSLGIRVSFGFLDSTDSVQDSSVLSAITSSGGVYATITSEDASNNFINFAILNGLTHNDNPAGNSNTLLAGLSISQFISGSNSVSTFYNAQANEKINFTITSITADTLTAKAIFGGKVINSTTTPFYGADTLNVQAPGAGRFEIKVTAQDAPPNAVYILGATSNMPIQNCSIAVTGGSSGLSTGGKVGLGLGIPILVAGLGLGAFFLLKLFGGKIPAFGIPPLKNPFAKNPFSKSPPTQPDYEQTMINGAEKTGFVETITPLAAIPASLAAAPALTQAAHPSSTDPTQTPQTTAQDPSQKHKHKRHKRRKHANGPYHHHHLAPGHPCLEDSVPHCALSDPEHVCKDPNEKPLGPCVCTDKKCELNKDDHECVVDEEDKERWPPCGCEDEECEVTKEEEKKKREKLMLGGAKIAIKEGVHAVMN</sequence>
<dbReference type="InterPro" id="IPR036465">
    <property type="entry name" value="vWFA_dom_sf"/>
</dbReference>
<dbReference type="InterPro" id="IPR002035">
    <property type="entry name" value="VWF_A"/>
</dbReference>
<evidence type="ECO:0000256" key="1">
    <source>
        <dbReference type="SAM" id="MobiDB-lite"/>
    </source>
</evidence>